<sequence length="140" mass="15164">MGKMMIEEEDKGSRSFSYDLDVLVAATDNSPLQIGLAAEGSALCTGRLKQEGRLMELVDVTIGSFPQADVLRCIQIGLLCCQEIVLDRPTMSLTLTLSMLTNDLVTIPPGGRLAYQQDSTNPTDRSFSNNSITISSAYGR</sequence>
<name>A0ACC0J679_9ERIC</name>
<reference evidence="1 2" key="1">
    <citation type="journal article" date="2022" name="Plant J.">
        <title>Chromosome-level genome of Camellia lanceoleosa provides a valuable resource for understanding genome evolution and self-incompatibility.</title>
        <authorList>
            <person name="Gong W."/>
            <person name="Xiao S."/>
            <person name="Wang L."/>
            <person name="Liao Z."/>
            <person name="Chang Y."/>
            <person name="Mo W."/>
            <person name="Hu G."/>
            <person name="Li W."/>
            <person name="Zhao G."/>
            <person name="Zhu H."/>
            <person name="Hu X."/>
            <person name="Ji K."/>
            <person name="Xiang X."/>
            <person name="Song Q."/>
            <person name="Yuan D."/>
            <person name="Jin S."/>
            <person name="Zhang L."/>
        </authorList>
    </citation>
    <scope>NUCLEOTIDE SEQUENCE [LARGE SCALE GENOMIC DNA]</scope>
    <source>
        <strain evidence="1">SQ_2022a</strain>
    </source>
</reference>
<evidence type="ECO:0000313" key="2">
    <source>
        <dbReference type="Proteomes" id="UP001060215"/>
    </source>
</evidence>
<accession>A0ACC0J679</accession>
<keyword evidence="2" id="KW-1185">Reference proteome</keyword>
<evidence type="ECO:0000313" key="1">
    <source>
        <dbReference type="EMBL" id="KAI8031866.1"/>
    </source>
</evidence>
<comment type="caution">
    <text evidence="1">The sequence shown here is derived from an EMBL/GenBank/DDBJ whole genome shotgun (WGS) entry which is preliminary data.</text>
</comment>
<proteinExistence type="predicted"/>
<dbReference type="Proteomes" id="UP001060215">
    <property type="component" value="Chromosome 1"/>
</dbReference>
<organism evidence="1 2">
    <name type="scientific">Camellia lanceoleosa</name>
    <dbReference type="NCBI Taxonomy" id="1840588"/>
    <lineage>
        <taxon>Eukaryota</taxon>
        <taxon>Viridiplantae</taxon>
        <taxon>Streptophyta</taxon>
        <taxon>Embryophyta</taxon>
        <taxon>Tracheophyta</taxon>
        <taxon>Spermatophyta</taxon>
        <taxon>Magnoliopsida</taxon>
        <taxon>eudicotyledons</taxon>
        <taxon>Gunneridae</taxon>
        <taxon>Pentapetalae</taxon>
        <taxon>asterids</taxon>
        <taxon>Ericales</taxon>
        <taxon>Theaceae</taxon>
        <taxon>Camellia</taxon>
    </lineage>
</organism>
<protein>
    <submittedName>
        <fullName evidence="1">Cysteine-rich receptor-like protein kinase 21</fullName>
    </submittedName>
</protein>
<gene>
    <name evidence="1" type="ORF">LOK49_LG01G03511</name>
</gene>
<dbReference type="EMBL" id="CM045758">
    <property type="protein sequence ID" value="KAI8031866.1"/>
    <property type="molecule type" value="Genomic_DNA"/>
</dbReference>